<dbReference type="PANTHER" id="PTHR47331:SF1">
    <property type="entry name" value="GAG-LIKE PROTEIN"/>
    <property type="match status" value="1"/>
</dbReference>
<protein>
    <recommendedName>
        <fullName evidence="1">DUF5641 domain-containing protein</fullName>
    </recommendedName>
</protein>
<evidence type="ECO:0000259" key="1">
    <source>
        <dbReference type="Pfam" id="PF18701"/>
    </source>
</evidence>
<sequence>MQQLRQHFWKRWTHEYLHQCQERNKWSVNEPPIQPNQMVIIKEDNTPPLSWPLGRIQEVHPGKDNVSRVATVRTAKGIYKRPITRLCLLPIEN</sequence>
<dbReference type="EMBL" id="LKEX01021045">
    <property type="protein sequence ID" value="KYN50314.1"/>
    <property type="molecule type" value="Genomic_DNA"/>
</dbReference>
<organism evidence="2 3">
    <name type="scientific">Cyphomyrmex costatus</name>
    <dbReference type="NCBI Taxonomy" id="456900"/>
    <lineage>
        <taxon>Eukaryota</taxon>
        <taxon>Metazoa</taxon>
        <taxon>Ecdysozoa</taxon>
        <taxon>Arthropoda</taxon>
        <taxon>Hexapoda</taxon>
        <taxon>Insecta</taxon>
        <taxon>Pterygota</taxon>
        <taxon>Neoptera</taxon>
        <taxon>Endopterygota</taxon>
        <taxon>Hymenoptera</taxon>
        <taxon>Apocrita</taxon>
        <taxon>Aculeata</taxon>
        <taxon>Formicoidea</taxon>
        <taxon>Formicidae</taxon>
        <taxon>Myrmicinae</taxon>
        <taxon>Cyphomyrmex</taxon>
    </lineage>
</organism>
<dbReference type="Pfam" id="PF18701">
    <property type="entry name" value="DUF5641"/>
    <property type="match status" value="1"/>
</dbReference>
<evidence type="ECO:0000313" key="3">
    <source>
        <dbReference type="Proteomes" id="UP000078542"/>
    </source>
</evidence>
<keyword evidence="3" id="KW-1185">Reference proteome</keyword>
<evidence type="ECO:0000313" key="2">
    <source>
        <dbReference type="EMBL" id="KYN50314.1"/>
    </source>
</evidence>
<name>A0A151K2F8_9HYME</name>
<dbReference type="Proteomes" id="UP000078542">
    <property type="component" value="Unassembled WGS sequence"/>
</dbReference>
<proteinExistence type="predicted"/>
<feature type="domain" description="DUF5641" evidence="1">
    <location>
        <begin position="1"/>
        <end position="89"/>
    </location>
</feature>
<dbReference type="STRING" id="456900.A0A151K2F8"/>
<accession>A0A151K2F8</accession>
<comment type="caution">
    <text evidence="2">The sequence shown here is derived from an EMBL/GenBank/DDBJ whole genome shotgun (WGS) entry which is preliminary data.</text>
</comment>
<reference evidence="2 3" key="1">
    <citation type="submission" date="2016-03" db="EMBL/GenBank/DDBJ databases">
        <title>Cyphomyrmex costatus WGS genome.</title>
        <authorList>
            <person name="Nygaard S."/>
            <person name="Hu H."/>
            <person name="Boomsma J."/>
            <person name="Zhang G."/>
        </authorList>
    </citation>
    <scope>NUCLEOTIDE SEQUENCE [LARGE SCALE GENOMIC DNA]</scope>
    <source>
        <strain evidence="2">MS0001</strain>
        <tissue evidence="2">Whole body</tissue>
    </source>
</reference>
<dbReference type="AlphaFoldDB" id="A0A151K2F8"/>
<gene>
    <name evidence="2" type="ORF">ALC62_11451</name>
</gene>
<dbReference type="InterPro" id="IPR040676">
    <property type="entry name" value="DUF5641"/>
</dbReference>
<dbReference type="PANTHER" id="PTHR47331">
    <property type="entry name" value="PHD-TYPE DOMAIN-CONTAINING PROTEIN"/>
    <property type="match status" value="1"/>
</dbReference>